<evidence type="ECO:0000256" key="1">
    <source>
        <dbReference type="ARBA" id="ARBA00004571"/>
    </source>
</evidence>
<dbReference type="Pfam" id="PF00593">
    <property type="entry name" value="TonB_dep_Rec_b-barrel"/>
    <property type="match status" value="1"/>
</dbReference>
<keyword evidence="5 9" id="KW-0798">TonB box</keyword>
<dbReference type="RefSeq" id="WP_024565451.1">
    <property type="nucleotide sequence ID" value="NZ_CP007547.1"/>
</dbReference>
<proteinExistence type="inferred from homology"/>
<evidence type="ECO:0000256" key="4">
    <source>
        <dbReference type="ARBA" id="ARBA00022692"/>
    </source>
</evidence>
<keyword evidence="4 8" id="KW-0812">Transmembrane</keyword>
<evidence type="ECO:0000256" key="8">
    <source>
        <dbReference type="PROSITE-ProRule" id="PRU01360"/>
    </source>
</evidence>
<dbReference type="NCBIfam" id="TIGR04056">
    <property type="entry name" value="OMP_RagA_SusC"/>
    <property type="match status" value="1"/>
</dbReference>
<keyword evidence="7 8" id="KW-0998">Cell outer membrane</keyword>
<dbReference type="PROSITE" id="PS52016">
    <property type="entry name" value="TONB_DEPENDENT_REC_3"/>
    <property type="match status" value="1"/>
</dbReference>
<keyword evidence="13" id="KW-0675">Receptor</keyword>
<keyword evidence="3 8" id="KW-1134">Transmembrane beta strand</keyword>
<keyword evidence="6 8" id="KW-0472">Membrane</keyword>
<organism evidence="13 14">
    <name type="scientific">Elizabethkingia anophelis NUHP1</name>
    <dbReference type="NCBI Taxonomy" id="1338011"/>
    <lineage>
        <taxon>Bacteria</taxon>
        <taxon>Pseudomonadati</taxon>
        <taxon>Bacteroidota</taxon>
        <taxon>Flavobacteriia</taxon>
        <taxon>Flavobacteriales</taxon>
        <taxon>Weeksellaceae</taxon>
        <taxon>Elizabethkingia</taxon>
    </lineage>
</organism>
<gene>
    <name evidence="13" type="ORF">BD94_2683</name>
</gene>
<dbReference type="AlphaFoldDB" id="A0A077EIX8"/>
<dbReference type="STRING" id="1338011.BD94_2683"/>
<accession>A0A077EIX8</accession>
<dbReference type="HOGENOM" id="CLU_004317_0_1_10"/>
<dbReference type="GO" id="GO:0009279">
    <property type="term" value="C:cell outer membrane"/>
    <property type="evidence" value="ECO:0007669"/>
    <property type="project" value="UniProtKB-SubCell"/>
</dbReference>
<dbReference type="SUPFAM" id="SSF56935">
    <property type="entry name" value="Porins"/>
    <property type="match status" value="1"/>
</dbReference>
<evidence type="ECO:0000256" key="2">
    <source>
        <dbReference type="ARBA" id="ARBA00022448"/>
    </source>
</evidence>
<dbReference type="InterPro" id="IPR037066">
    <property type="entry name" value="Plug_dom_sf"/>
</dbReference>
<keyword evidence="10" id="KW-0732">Signal</keyword>
<protein>
    <submittedName>
        <fullName evidence="13">TonB-dependent receptor</fullName>
    </submittedName>
</protein>
<dbReference type="InterPro" id="IPR023997">
    <property type="entry name" value="TonB-dep_OMP_SusC/RagA_CS"/>
</dbReference>
<evidence type="ECO:0000259" key="12">
    <source>
        <dbReference type="Pfam" id="PF07715"/>
    </source>
</evidence>
<evidence type="ECO:0000256" key="3">
    <source>
        <dbReference type="ARBA" id="ARBA00022452"/>
    </source>
</evidence>
<feature type="chain" id="PRO_5001717763" evidence="10">
    <location>
        <begin position="23"/>
        <end position="984"/>
    </location>
</feature>
<dbReference type="eggNOG" id="COG1629">
    <property type="taxonomic scope" value="Bacteria"/>
</dbReference>
<evidence type="ECO:0000256" key="9">
    <source>
        <dbReference type="RuleBase" id="RU003357"/>
    </source>
</evidence>
<feature type="domain" description="TonB-dependent receptor plug" evidence="12">
    <location>
        <begin position="47"/>
        <end position="153"/>
    </location>
</feature>
<evidence type="ECO:0000256" key="5">
    <source>
        <dbReference type="ARBA" id="ARBA00023077"/>
    </source>
</evidence>
<dbReference type="InterPro" id="IPR036942">
    <property type="entry name" value="Beta-barrel_TonB_sf"/>
</dbReference>
<dbReference type="InterPro" id="IPR023996">
    <property type="entry name" value="TonB-dep_OMP_SusC/RagA"/>
</dbReference>
<comment type="similarity">
    <text evidence="8 9">Belongs to the TonB-dependent receptor family.</text>
</comment>
<sequence>MKKQQCKIGALALILFAEYGFAQTRDSLTKENSIKEVVVVAFGKQKKEEITGSVQSLKTKDLANLQNGNILQGIGGKVAGIQVISSGQPGSQPTIRMRGIGSINASSDPLIVLDGIPYNGNLNSIPGTDIESISFLEDASSNALYGSRGANGVIIVNTKRGKINGLHIEADVKTGINFRSIEDYPVYTSPKDYYTAFYKRARVGEIARLKQAGAVPTGASPHEVGISALNKLGYNTYNLPFNQLISQDGSFNPNAQLLYQDNWKKLLFKPALRREASVGITANNEQVKSYTSLNYLDDQGYLISSGFERFGIRSNLDYAITSKLKLTSGLSYTHSKQDFGETGGFSNPFQFARNIAPFYPVFLRNNNYQIVYDKNGRALYDYGDGQGPNGAARSYAVYENPVGNLQQDKSQTTSNITNINLGLNYEIIKGLDFTYNFGAYLENIKDLRFGNTIGGTSASVGGNLTMSSIFRNTLNHQQLLTYQKKLGKHNFNILVGHELNKTKSDRFSGTKQQLVLPNSLSFDNAVKITDLSGNGYEYAVEGYFSRLLYNYDNKYFFNANIRRDGSSVFSPDSRWGNFYGLGAAWNIAKEDFLKGNNTINSLKLKVSYGQQGNDNILLENSDRDYYAYQDIYGINNFGEGKPVLSLRKQGNKDLKWETSKNLNAGFEISLLKNRISLNADYFERKVSDMIYTLPLPPSNAGSYIKYGNIGDMINRGVQANLNIDILRSDELQWSFYANATHYKNKITKLPAEQRSTGLVSGLFILTEGGDRYTYYLKKFAGTDPNNGDALWYRTNINPNTKKEETTVTNNYKEATDYNTGKSAIPKVYGGFGTDFTYKGFNLAVNFAYQFGGYGYDDIYRSLFHSDTYASNYSTDLDKTWTPENPNAALPRVDLNSTNQNGNSTLYLIKSDYISLQDITLSYQLPADFTQHIGLSALKIYLTGNNLYLWSKRKGYDPRASLTGVSNSYRYSLLSSVSLGFKLNF</sequence>
<dbReference type="InterPro" id="IPR012910">
    <property type="entry name" value="Plug_dom"/>
</dbReference>
<evidence type="ECO:0000313" key="14">
    <source>
        <dbReference type="Proteomes" id="UP000028933"/>
    </source>
</evidence>
<reference evidence="13 14" key="1">
    <citation type="journal article" date="2013" name="Lancet">
        <title>First case of E anophelis outbreak in an intensive-care unit.</title>
        <authorList>
            <person name="Teo J."/>
            <person name="Tan S.Y."/>
            <person name="Tay M."/>
            <person name="Ding Y."/>
            <person name="Kjelleberg S."/>
            <person name="Givskov M."/>
            <person name="Lin R.T."/>
            <person name="Yang L."/>
        </authorList>
    </citation>
    <scope>NUCLEOTIDE SEQUENCE [LARGE SCALE GENOMIC DNA]</scope>
    <source>
        <strain evidence="13 14">NUHP1</strain>
    </source>
</reference>
<dbReference type="KEGG" id="eao:BD94_2683"/>
<dbReference type="Gene3D" id="2.40.170.20">
    <property type="entry name" value="TonB-dependent receptor, beta-barrel domain"/>
    <property type="match status" value="1"/>
</dbReference>
<feature type="signal peptide" evidence="10">
    <location>
        <begin position="1"/>
        <end position="22"/>
    </location>
</feature>
<evidence type="ECO:0000256" key="6">
    <source>
        <dbReference type="ARBA" id="ARBA00023136"/>
    </source>
</evidence>
<evidence type="ECO:0000313" key="13">
    <source>
        <dbReference type="EMBL" id="AIL46458.1"/>
    </source>
</evidence>
<evidence type="ECO:0000256" key="10">
    <source>
        <dbReference type="SAM" id="SignalP"/>
    </source>
</evidence>
<keyword evidence="2 8" id="KW-0813">Transport</keyword>
<dbReference type="NCBIfam" id="TIGR04057">
    <property type="entry name" value="SusC_RagA_signa"/>
    <property type="match status" value="1"/>
</dbReference>
<evidence type="ECO:0000256" key="7">
    <source>
        <dbReference type="ARBA" id="ARBA00023237"/>
    </source>
</evidence>
<dbReference type="Pfam" id="PF07715">
    <property type="entry name" value="Plug"/>
    <property type="match status" value="1"/>
</dbReference>
<name>A0A077EIX8_9FLAO</name>
<feature type="domain" description="TonB-dependent receptor-like beta-barrel" evidence="11">
    <location>
        <begin position="370"/>
        <end position="946"/>
    </location>
</feature>
<dbReference type="InterPro" id="IPR000531">
    <property type="entry name" value="Beta-barrel_TonB"/>
</dbReference>
<dbReference type="Gene3D" id="2.170.130.10">
    <property type="entry name" value="TonB-dependent receptor, plug domain"/>
    <property type="match status" value="1"/>
</dbReference>
<comment type="subcellular location">
    <subcellularLocation>
        <location evidence="1 8">Cell outer membrane</location>
        <topology evidence="1 8">Multi-pass membrane protein</topology>
    </subcellularLocation>
</comment>
<dbReference type="InterPro" id="IPR039426">
    <property type="entry name" value="TonB-dep_rcpt-like"/>
</dbReference>
<dbReference type="Proteomes" id="UP000028933">
    <property type="component" value="Chromosome"/>
</dbReference>
<evidence type="ECO:0000259" key="11">
    <source>
        <dbReference type="Pfam" id="PF00593"/>
    </source>
</evidence>
<dbReference type="EMBL" id="CP007547">
    <property type="protein sequence ID" value="AIL46458.1"/>
    <property type="molecule type" value="Genomic_DNA"/>
</dbReference>